<evidence type="ECO:0000256" key="13">
    <source>
        <dbReference type="PROSITE-ProRule" id="PRU00175"/>
    </source>
</evidence>
<dbReference type="SUPFAM" id="SSF57850">
    <property type="entry name" value="RING/U-box"/>
    <property type="match status" value="1"/>
</dbReference>
<evidence type="ECO:0000256" key="11">
    <source>
        <dbReference type="ARBA" id="ARBA00022989"/>
    </source>
</evidence>
<keyword evidence="5" id="KW-0808">Transferase</keyword>
<evidence type="ECO:0000256" key="2">
    <source>
        <dbReference type="ARBA" id="ARBA00004167"/>
    </source>
</evidence>
<keyword evidence="9" id="KW-0833">Ubl conjugation pathway</keyword>
<dbReference type="PANTHER" id="PTHR47035">
    <property type="entry name" value="OS11G0150450 PROTEIN"/>
    <property type="match status" value="1"/>
</dbReference>
<evidence type="ECO:0000256" key="10">
    <source>
        <dbReference type="ARBA" id="ARBA00022833"/>
    </source>
</evidence>
<comment type="pathway">
    <text evidence="3">Protein modification; protein ubiquitination.</text>
</comment>
<feature type="compositionally biased region" description="Low complexity" evidence="14">
    <location>
        <begin position="156"/>
        <end position="165"/>
    </location>
</feature>
<dbReference type="Proteomes" id="UP001341281">
    <property type="component" value="Chromosome 08"/>
</dbReference>
<evidence type="ECO:0000256" key="9">
    <source>
        <dbReference type="ARBA" id="ARBA00022786"/>
    </source>
</evidence>
<dbReference type="EC" id="2.3.2.27" evidence="4"/>
<dbReference type="Pfam" id="PF13639">
    <property type="entry name" value="zf-RING_2"/>
    <property type="match status" value="1"/>
</dbReference>
<dbReference type="InterPro" id="IPR053070">
    <property type="entry name" value="RING-type_E3_ubiquitin-ligase"/>
</dbReference>
<feature type="domain" description="RING-type" evidence="16">
    <location>
        <begin position="99"/>
        <end position="141"/>
    </location>
</feature>
<gene>
    <name evidence="17" type="ORF">U9M48_034861</name>
</gene>
<dbReference type="GO" id="GO:0016020">
    <property type="term" value="C:membrane"/>
    <property type="evidence" value="ECO:0007669"/>
    <property type="project" value="UniProtKB-SubCell"/>
</dbReference>
<evidence type="ECO:0000256" key="7">
    <source>
        <dbReference type="ARBA" id="ARBA00022723"/>
    </source>
</evidence>
<evidence type="ECO:0000313" key="17">
    <source>
        <dbReference type="EMBL" id="WVZ88327.1"/>
    </source>
</evidence>
<dbReference type="PANTHER" id="PTHR47035:SF3">
    <property type="entry name" value="OS11G0150450 PROTEIN"/>
    <property type="match status" value="1"/>
</dbReference>
<feature type="region of interest" description="Disordered" evidence="14">
    <location>
        <begin position="153"/>
        <end position="268"/>
    </location>
</feature>
<dbReference type="Gene3D" id="3.30.40.10">
    <property type="entry name" value="Zinc/RING finger domain, C3HC4 (zinc finger)"/>
    <property type="match status" value="1"/>
</dbReference>
<dbReference type="GO" id="GO:0061630">
    <property type="term" value="F:ubiquitin protein ligase activity"/>
    <property type="evidence" value="ECO:0007669"/>
    <property type="project" value="UniProtKB-EC"/>
</dbReference>
<keyword evidence="12 15" id="KW-0472">Membrane</keyword>
<evidence type="ECO:0000259" key="16">
    <source>
        <dbReference type="PROSITE" id="PS50089"/>
    </source>
</evidence>
<evidence type="ECO:0000256" key="14">
    <source>
        <dbReference type="SAM" id="MobiDB-lite"/>
    </source>
</evidence>
<keyword evidence="11 15" id="KW-1133">Transmembrane helix</keyword>
<evidence type="ECO:0000313" key="18">
    <source>
        <dbReference type="Proteomes" id="UP001341281"/>
    </source>
</evidence>
<name>A0AAQ3UDJ3_PASNO</name>
<proteinExistence type="predicted"/>
<feature type="transmembrane region" description="Helical" evidence="15">
    <location>
        <begin position="12"/>
        <end position="36"/>
    </location>
</feature>
<comment type="catalytic activity">
    <reaction evidence="1">
        <text>S-ubiquitinyl-[E2 ubiquitin-conjugating enzyme]-L-cysteine + [acceptor protein]-L-lysine = [E2 ubiquitin-conjugating enzyme]-L-cysteine + N(6)-ubiquitinyl-[acceptor protein]-L-lysine.</text>
        <dbReference type="EC" id="2.3.2.27"/>
    </reaction>
</comment>
<dbReference type="SMART" id="SM00184">
    <property type="entry name" value="RING"/>
    <property type="match status" value="1"/>
</dbReference>
<evidence type="ECO:0000256" key="12">
    <source>
        <dbReference type="ARBA" id="ARBA00023136"/>
    </source>
</evidence>
<feature type="compositionally biased region" description="Polar residues" evidence="14">
    <location>
        <begin position="231"/>
        <end position="250"/>
    </location>
</feature>
<dbReference type="InterPro" id="IPR001841">
    <property type="entry name" value="Znf_RING"/>
</dbReference>
<keyword evidence="18" id="KW-1185">Reference proteome</keyword>
<dbReference type="EMBL" id="CP144752">
    <property type="protein sequence ID" value="WVZ88327.1"/>
    <property type="molecule type" value="Genomic_DNA"/>
</dbReference>
<reference evidence="17 18" key="1">
    <citation type="submission" date="2024-02" db="EMBL/GenBank/DDBJ databases">
        <title>High-quality chromosome-scale genome assembly of Pensacola bahiagrass (Paspalum notatum Flugge var. saurae).</title>
        <authorList>
            <person name="Vega J.M."/>
            <person name="Podio M."/>
            <person name="Orjuela J."/>
            <person name="Siena L.A."/>
            <person name="Pessino S.C."/>
            <person name="Combes M.C."/>
            <person name="Mariac C."/>
            <person name="Albertini E."/>
            <person name="Pupilli F."/>
            <person name="Ortiz J.P.A."/>
            <person name="Leblanc O."/>
        </authorList>
    </citation>
    <scope>NUCLEOTIDE SEQUENCE [LARGE SCALE GENOMIC DNA]</scope>
    <source>
        <strain evidence="17">R1</strain>
        <tissue evidence="17">Leaf</tissue>
    </source>
</reference>
<evidence type="ECO:0000256" key="8">
    <source>
        <dbReference type="ARBA" id="ARBA00022771"/>
    </source>
</evidence>
<organism evidence="17 18">
    <name type="scientific">Paspalum notatum var. saurae</name>
    <dbReference type="NCBI Taxonomy" id="547442"/>
    <lineage>
        <taxon>Eukaryota</taxon>
        <taxon>Viridiplantae</taxon>
        <taxon>Streptophyta</taxon>
        <taxon>Embryophyta</taxon>
        <taxon>Tracheophyta</taxon>
        <taxon>Spermatophyta</taxon>
        <taxon>Magnoliopsida</taxon>
        <taxon>Liliopsida</taxon>
        <taxon>Poales</taxon>
        <taxon>Poaceae</taxon>
        <taxon>PACMAD clade</taxon>
        <taxon>Panicoideae</taxon>
        <taxon>Andropogonodae</taxon>
        <taxon>Paspaleae</taxon>
        <taxon>Paspalinae</taxon>
        <taxon>Paspalum</taxon>
    </lineage>
</organism>
<dbReference type="AlphaFoldDB" id="A0AAQ3UDJ3"/>
<keyword evidence="8 13" id="KW-0863">Zinc-finger</keyword>
<dbReference type="GO" id="GO:0008270">
    <property type="term" value="F:zinc ion binding"/>
    <property type="evidence" value="ECO:0007669"/>
    <property type="project" value="UniProtKB-KW"/>
</dbReference>
<dbReference type="CDD" id="cd16461">
    <property type="entry name" value="RING-H2_EL5-like"/>
    <property type="match status" value="1"/>
</dbReference>
<dbReference type="FunFam" id="3.30.40.10:FF:000187">
    <property type="entry name" value="E3 ubiquitin-protein ligase ATL6"/>
    <property type="match status" value="1"/>
</dbReference>
<comment type="subcellular location">
    <subcellularLocation>
        <location evidence="2">Membrane</location>
        <topology evidence="2">Single-pass membrane protein</topology>
    </subcellularLocation>
</comment>
<dbReference type="InterPro" id="IPR013083">
    <property type="entry name" value="Znf_RING/FYVE/PHD"/>
</dbReference>
<keyword evidence="6 15" id="KW-0812">Transmembrane</keyword>
<evidence type="ECO:0000256" key="3">
    <source>
        <dbReference type="ARBA" id="ARBA00004906"/>
    </source>
</evidence>
<keyword evidence="7" id="KW-0479">Metal-binding</keyword>
<evidence type="ECO:0000256" key="1">
    <source>
        <dbReference type="ARBA" id="ARBA00000900"/>
    </source>
</evidence>
<evidence type="ECO:0000256" key="5">
    <source>
        <dbReference type="ARBA" id="ARBA00022679"/>
    </source>
</evidence>
<evidence type="ECO:0000256" key="15">
    <source>
        <dbReference type="SAM" id="Phobius"/>
    </source>
</evidence>
<dbReference type="PROSITE" id="PS50089">
    <property type="entry name" value="ZF_RING_2"/>
    <property type="match status" value="1"/>
</dbReference>
<evidence type="ECO:0000256" key="4">
    <source>
        <dbReference type="ARBA" id="ARBA00012483"/>
    </source>
</evidence>
<keyword evidence="10" id="KW-0862">Zinc</keyword>
<accession>A0AAQ3UDJ3</accession>
<protein>
    <recommendedName>
        <fullName evidence="4">RING-type E3 ubiquitin transferase</fullName>
        <ecNumber evidence="4">2.3.2.27</ecNumber>
    </recommendedName>
</protein>
<evidence type="ECO:0000256" key="6">
    <source>
        <dbReference type="ARBA" id="ARBA00022692"/>
    </source>
</evidence>
<sequence>MGAGGVSPSMALALAGFCFSLIFIAFVCSRLACALLRRRRARRARRAPALPLPLPLYSPSPAVHAASGGAGAGLDPAAVAALPARAFSAASAADAESQCVICLAEYEEEDMLRTLPHCGHNFHMACIDLWLEQNTTCPVCRISLLDNADSEHTSSEHTAAAAAAALPPPPVPSSVATISPPSSPESPRSDPCRCLFVSSGGHSSRASAEAPPRHEPDQENQAASGPASADGATTTMPLSEVNLNPPTENIGQAVRKQVDRSTQLGPCK</sequence>